<dbReference type="AlphaFoldDB" id="A0A8X6SRU5"/>
<reference evidence="2" key="1">
    <citation type="submission" date="2020-08" db="EMBL/GenBank/DDBJ databases">
        <title>Multicomponent nature underlies the extraordinary mechanical properties of spider dragline silk.</title>
        <authorList>
            <person name="Kono N."/>
            <person name="Nakamura H."/>
            <person name="Mori M."/>
            <person name="Yoshida Y."/>
            <person name="Ohtoshi R."/>
            <person name="Malay A.D."/>
            <person name="Moran D.A.P."/>
            <person name="Tomita M."/>
            <person name="Numata K."/>
            <person name="Arakawa K."/>
        </authorList>
    </citation>
    <scope>NUCLEOTIDE SEQUENCE</scope>
</reference>
<protein>
    <recommendedName>
        <fullName evidence="4">Transposase</fullName>
    </recommendedName>
</protein>
<accession>A0A8X6SRU5</accession>
<evidence type="ECO:0000256" key="1">
    <source>
        <dbReference type="SAM" id="MobiDB-lite"/>
    </source>
</evidence>
<keyword evidence="3" id="KW-1185">Reference proteome</keyword>
<sequence length="188" mass="21530">MESLGNNALPYHILARWIEKFQQGRVSTSDEQRSGRPEIDALEDDGKLPQRVNGDMVKKYQMFGRAFCRWSGLGGPDNYCKVRARGVLMRLRAVGKLLCLSMREDEGLVVNPPLGFKRIITEKEGESRREMIVLKKERNFEKEKGTIWESRFLPPEDVVASDKNEKAFLFASRFGETPTTKRSVFTAI</sequence>
<gene>
    <name evidence="2" type="ORF">TNCV_3875271</name>
</gene>
<feature type="compositionally biased region" description="Basic and acidic residues" evidence="1">
    <location>
        <begin position="28"/>
        <end position="47"/>
    </location>
</feature>
<evidence type="ECO:0008006" key="4">
    <source>
        <dbReference type="Google" id="ProtNLM"/>
    </source>
</evidence>
<evidence type="ECO:0000313" key="3">
    <source>
        <dbReference type="Proteomes" id="UP000887159"/>
    </source>
</evidence>
<dbReference type="EMBL" id="BMAU01021350">
    <property type="protein sequence ID" value="GFY18839.1"/>
    <property type="molecule type" value="Genomic_DNA"/>
</dbReference>
<name>A0A8X6SRU5_TRICX</name>
<dbReference type="Proteomes" id="UP000887159">
    <property type="component" value="Unassembled WGS sequence"/>
</dbReference>
<proteinExistence type="predicted"/>
<feature type="region of interest" description="Disordered" evidence="1">
    <location>
        <begin position="26"/>
        <end position="47"/>
    </location>
</feature>
<comment type="caution">
    <text evidence="2">The sequence shown here is derived from an EMBL/GenBank/DDBJ whole genome shotgun (WGS) entry which is preliminary data.</text>
</comment>
<organism evidence="2 3">
    <name type="scientific">Trichonephila clavipes</name>
    <name type="common">Golden silk orbweaver</name>
    <name type="synonym">Nephila clavipes</name>
    <dbReference type="NCBI Taxonomy" id="2585209"/>
    <lineage>
        <taxon>Eukaryota</taxon>
        <taxon>Metazoa</taxon>
        <taxon>Ecdysozoa</taxon>
        <taxon>Arthropoda</taxon>
        <taxon>Chelicerata</taxon>
        <taxon>Arachnida</taxon>
        <taxon>Araneae</taxon>
        <taxon>Araneomorphae</taxon>
        <taxon>Entelegynae</taxon>
        <taxon>Araneoidea</taxon>
        <taxon>Nephilidae</taxon>
        <taxon>Trichonephila</taxon>
    </lineage>
</organism>
<evidence type="ECO:0000313" key="2">
    <source>
        <dbReference type="EMBL" id="GFY18839.1"/>
    </source>
</evidence>